<dbReference type="PRINTS" id="PR01575">
    <property type="entry name" value="FFH4HYDRLASE"/>
</dbReference>
<evidence type="ECO:0000256" key="7">
    <source>
        <dbReference type="ARBA" id="ARBA00047664"/>
    </source>
</evidence>
<dbReference type="InterPro" id="IPR004607">
    <property type="entry name" value="GART"/>
</dbReference>
<feature type="binding site" evidence="8">
    <location>
        <begin position="15"/>
        <end position="17"/>
    </location>
    <ligand>
        <name>N(1)-(5-phospho-beta-D-ribosyl)glycinamide</name>
        <dbReference type="ChEBI" id="CHEBI:143788"/>
    </ligand>
</feature>
<keyword evidence="11" id="KW-1185">Reference proteome</keyword>
<dbReference type="Proteomes" id="UP000183104">
    <property type="component" value="Unassembled WGS sequence"/>
</dbReference>
<dbReference type="GO" id="GO:0006189">
    <property type="term" value="P:'de novo' IMP biosynthetic process"/>
    <property type="evidence" value="ECO:0007669"/>
    <property type="project" value="UniProtKB-UniRule"/>
</dbReference>
<feature type="binding site" evidence="8">
    <location>
        <begin position="93"/>
        <end position="96"/>
    </location>
    <ligand>
        <name>(6R)-10-formyltetrahydrofolate</name>
        <dbReference type="ChEBI" id="CHEBI:195366"/>
    </ligand>
</feature>
<evidence type="ECO:0000256" key="3">
    <source>
        <dbReference type="ARBA" id="ARBA00022679"/>
    </source>
</evidence>
<feature type="binding site" evidence="8">
    <location>
        <position position="68"/>
    </location>
    <ligand>
        <name>(6R)-10-formyltetrahydrofolate</name>
        <dbReference type="ChEBI" id="CHEBI:195366"/>
    </ligand>
</feature>
<comment type="pathway">
    <text evidence="1 8">Purine metabolism; IMP biosynthesis via de novo pathway; N(2)-formyl-N(1)-(5-phospho-D-ribosyl)glycinamide from N(1)-(5-phospho-D-ribosyl)glycinamide (10-formyl THF route): step 1/1.</text>
</comment>
<evidence type="ECO:0000256" key="5">
    <source>
        <dbReference type="ARBA" id="ARBA00022801"/>
    </source>
</evidence>
<dbReference type="GO" id="GO:0004644">
    <property type="term" value="F:phosphoribosylglycinamide formyltransferase activity"/>
    <property type="evidence" value="ECO:0007669"/>
    <property type="project" value="UniProtKB-UniRule"/>
</dbReference>
<accession>A0A0P9EG42</accession>
<keyword evidence="4 8" id="KW-0658">Purine biosynthesis</keyword>
<dbReference type="Gene3D" id="3.40.50.170">
    <property type="entry name" value="Formyl transferase, N-terminal domain"/>
    <property type="match status" value="1"/>
</dbReference>
<dbReference type="EMBL" id="FMUN01000004">
    <property type="protein sequence ID" value="SCY28282.1"/>
    <property type="molecule type" value="Genomic_DNA"/>
</dbReference>
<evidence type="ECO:0000256" key="8">
    <source>
        <dbReference type="HAMAP-Rule" id="MF_01930"/>
    </source>
</evidence>
<dbReference type="SUPFAM" id="SSF53328">
    <property type="entry name" value="Formyltransferase"/>
    <property type="match status" value="1"/>
</dbReference>
<dbReference type="STRING" id="381306.AN478_02500"/>
<evidence type="ECO:0000256" key="6">
    <source>
        <dbReference type="ARBA" id="ARBA00038440"/>
    </source>
</evidence>
<dbReference type="CDD" id="cd08645">
    <property type="entry name" value="FMT_core_GART"/>
    <property type="match status" value="1"/>
</dbReference>
<dbReference type="EC" id="2.1.2.2" evidence="8"/>
<keyword evidence="3 8" id="KW-0808">Transferase</keyword>
<evidence type="ECO:0000256" key="1">
    <source>
        <dbReference type="ARBA" id="ARBA00005054"/>
    </source>
</evidence>
<gene>
    <name evidence="8" type="primary">purN</name>
    <name evidence="10" type="ORF">SAMN05661077_1699</name>
</gene>
<dbReference type="InterPro" id="IPR004810">
    <property type="entry name" value="PurU"/>
</dbReference>
<protein>
    <recommendedName>
        <fullName evidence="8">Phosphoribosylglycinamide formyltransferase</fullName>
        <ecNumber evidence="8">2.1.2.2</ecNumber>
    </recommendedName>
    <alternativeName>
        <fullName evidence="8">5'-phosphoribosylglycinamide transformylase</fullName>
    </alternativeName>
    <alternativeName>
        <fullName evidence="8">GAR transformylase</fullName>
        <shortName evidence="8">GART</shortName>
    </alternativeName>
</protein>
<dbReference type="NCBIfam" id="TIGR00639">
    <property type="entry name" value="PurN"/>
    <property type="match status" value="1"/>
</dbReference>
<dbReference type="RefSeq" id="WP_054965042.1">
    <property type="nucleotide sequence ID" value="NZ_FMUN01000004.1"/>
</dbReference>
<keyword evidence="2" id="KW-0554">One-carbon metabolism</keyword>
<evidence type="ECO:0000313" key="11">
    <source>
        <dbReference type="Proteomes" id="UP000183104"/>
    </source>
</evidence>
<dbReference type="PROSITE" id="PS00373">
    <property type="entry name" value="GART"/>
    <property type="match status" value="1"/>
</dbReference>
<evidence type="ECO:0000256" key="2">
    <source>
        <dbReference type="ARBA" id="ARBA00022563"/>
    </source>
</evidence>
<evidence type="ECO:0000313" key="10">
    <source>
        <dbReference type="EMBL" id="SCY28282.1"/>
    </source>
</evidence>
<feature type="active site" description="Proton donor" evidence="8">
    <location>
        <position position="112"/>
    </location>
</feature>
<dbReference type="InterPro" id="IPR002376">
    <property type="entry name" value="Formyl_transf_N"/>
</dbReference>
<evidence type="ECO:0000259" key="9">
    <source>
        <dbReference type="Pfam" id="PF00551"/>
    </source>
</evidence>
<feature type="binding site" evidence="8">
    <location>
        <position position="110"/>
    </location>
    <ligand>
        <name>(6R)-10-formyltetrahydrofolate</name>
        <dbReference type="ChEBI" id="CHEBI:195366"/>
    </ligand>
</feature>
<organism evidence="10 11">
    <name type="scientific">Thiohalorhabdus denitrificans</name>
    <dbReference type="NCBI Taxonomy" id="381306"/>
    <lineage>
        <taxon>Bacteria</taxon>
        <taxon>Pseudomonadati</taxon>
        <taxon>Pseudomonadota</taxon>
        <taxon>Gammaproteobacteria</taxon>
        <taxon>Thiohalorhabdales</taxon>
        <taxon>Thiohalorhabdaceae</taxon>
        <taxon>Thiohalorhabdus</taxon>
    </lineage>
</organism>
<dbReference type="InterPro" id="IPR036477">
    <property type="entry name" value="Formyl_transf_N_sf"/>
</dbReference>
<dbReference type="OrthoDB" id="9806170at2"/>
<feature type="domain" description="Formyl transferase N-terminal" evidence="9">
    <location>
        <begin position="6"/>
        <end position="185"/>
    </location>
</feature>
<evidence type="ECO:0000256" key="4">
    <source>
        <dbReference type="ARBA" id="ARBA00022755"/>
    </source>
</evidence>
<dbReference type="PATRIC" id="fig|381306.5.peg.2067"/>
<dbReference type="AlphaFoldDB" id="A0A0P9EG42"/>
<dbReference type="UniPathway" id="UPA00074">
    <property type="reaction ID" value="UER00126"/>
</dbReference>
<reference evidence="11" key="1">
    <citation type="submission" date="2016-10" db="EMBL/GenBank/DDBJ databases">
        <authorList>
            <person name="Varghese N."/>
        </authorList>
    </citation>
    <scope>NUCLEOTIDE SEQUENCE [LARGE SCALE GENOMIC DNA]</scope>
    <source>
        <strain evidence="11">HL 19</strain>
    </source>
</reference>
<name>A0A0P9EG42_9GAMM</name>
<comment type="catalytic activity">
    <reaction evidence="7 8">
        <text>N(1)-(5-phospho-beta-D-ribosyl)glycinamide + (6R)-10-formyltetrahydrofolate = N(2)-formyl-N(1)-(5-phospho-beta-D-ribosyl)glycinamide + (6S)-5,6,7,8-tetrahydrofolate + H(+)</text>
        <dbReference type="Rhea" id="RHEA:15053"/>
        <dbReference type="ChEBI" id="CHEBI:15378"/>
        <dbReference type="ChEBI" id="CHEBI:57453"/>
        <dbReference type="ChEBI" id="CHEBI:143788"/>
        <dbReference type="ChEBI" id="CHEBI:147286"/>
        <dbReference type="ChEBI" id="CHEBI:195366"/>
        <dbReference type="EC" id="2.1.2.2"/>
    </reaction>
</comment>
<dbReference type="InterPro" id="IPR001555">
    <property type="entry name" value="GART_AS"/>
</dbReference>
<dbReference type="GO" id="GO:0005829">
    <property type="term" value="C:cytosol"/>
    <property type="evidence" value="ECO:0007669"/>
    <property type="project" value="TreeGrafter"/>
</dbReference>
<dbReference type="GO" id="GO:0008864">
    <property type="term" value="F:formyltetrahydrofolate deformylase activity"/>
    <property type="evidence" value="ECO:0007669"/>
    <property type="project" value="InterPro"/>
</dbReference>
<dbReference type="PANTHER" id="PTHR43369">
    <property type="entry name" value="PHOSPHORIBOSYLGLYCINAMIDE FORMYLTRANSFERASE"/>
    <property type="match status" value="1"/>
</dbReference>
<dbReference type="HAMAP" id="MF_01930">
    <property type="entry name" value="PurN"/>
    <property type="match status" value="1"/>
</dbReference>
<comment type="similarity">
    <text evidence="6 8">Belongs to the GART family.</text>
</comment>
<keyword evidence="5" id="KW-0378">Hydrolase</keyword>
<sequence length="219" mass="23469">MTDGCRCVVLVSGGGTNLQALLDRAAEGQLGAEIVGVVSNRPQAYALERAREAGVPAQVVDHTEYADRAAFDVALRDAVGAFEPDLLVLAGFMRILTPEFTAPFSGRMINVHPSLLPAFRGLDTHRKALEAGCRLHGTTVHLVTDDLDAGPIIAQGAVRVDDTDTPETLARRVQAVEHRLLPQAVRWFAEGRLEVAGDRVRVRGHSGEPGEFLAPAPEP</sequence>
<dbReference type="Pfam" id="PF00551">
    <property type="entry name" value="Formyl_trans_N"/>
    <property type="match status" value="1"/>
</dbReference>
<dbReference type="GO" id="GO:0006730">
    <property type="term" value="P:one-carbon metabolic process"/>
    <property type="evidence" value="ECO:0007669"/>
    <property type="project" value="UniProtKB-KW"/>
</dbReference>
<proteinExistence type="inferred from homology"/>
<feature type="site" description="Raises pKa of active site His" evidence="8">
    <location>
        <position position="148"/>
    </location>
</feature>
<dbReference type="PANTHER" id="PTHR43369:SF2">
    <property type="entry name" value="PHOSPHORIBOSYLGLYCINAMIDE FORMYLTRANSFERASE"/>
    <property type="match status" value="1"/>
</dbReference>
<comment type="function">
    <text evidence="8">Catalyzes the transfer of a formyl group from 10-formyltetrahydrofolate to 5-phospho-ribosyl-glycinamide (GAR), producing 5-phospho-ribosyl-N-formylglycinamide (FGAR) and tetrahydrofolate.</text>
</comment>